<protein>
    <recommendedName>
        <fullName evidence="1">DUF7806 domain-containing protein</fullName>
    </recommendedName>
</protein>
<proteinExistence type="predicted"/>
<reference evidence="2" key="1">
    <citation type="submission" date="2020-01" db="EMBL/GenBank/DDBJ databases">
        <authorList>
            <person name="Mishra B."/>
        </authorList>
    </citation>
    <scope>NUCLEOTIDE SEQUENCE [LARGE SCALE GENOMIC DNA]</scope>
</reference>
<name>A0A6D2I2H4_9BRAS</name>
<dbReference type="SUPFAM" id="SSF48592">
    <property type="entry name" value="GroEL equatorial domain-like"/>
    <property type="match status" value="1"/>
</dbReference>
<dbReference type="OrthoDB" id="759501at2759"/>
<dbReference type="Gene3D" id="1.10.560.10">
    <property type="entry name" value="GroEL-like equatorial domain"/>
    <property type="match status" value="1"/>
</dbReference>
<accession>A0A6D2I2H4</accession>
<keyword evidence="3" id="KW-1185">Reference proteome</keyword>
<evidence type="ECO:0000313" key="2">
    <source>
        <dbReference type="EMBL" id="CAA7020373.1"/>
    </source>
</evidence>
<dbReference type="Pfam" id="PF25091">
    <property type="entry name" value="DUF7806"/>
    <property type="match status" value="1"/>
</dbReference>
<organism evidence="2 3">
    <name type="scientific">Microthlaspi erraticum</name>
    <dbReference type="NCBI Taxonomy" id="1685480"/>
    <lineage>
        <taxon>Eukaryota</taxon>
        <taxon>Viridiplantae</taxon>
        <taxon>Streptophyta</taxon>
        <taxon>Embryophyta</taxon>
        <taxon>Tracheophyta</taxon>
        <taxon>Spermatophyta</taxon>
        <taxon>Magnoliopsida</taxon>
        <taxon>eudicotyledons</taxon>
        <taxon>Gunneridae</taxon>
        <taxon>Pentapetalae</taxon>
        <taxon>rosids</taxon>
        <taxon>malvids</taxon>
        <taxon>Brassicales</taxon>
        <taxon>Brassicaceae</taxon>
        <taxon>Coluteocarpeae</taxon>
        <taxon>Microthlaspi</taxon>
    </lineage>
</organism>
<dbReference type="AlphaFoldDB" id="A0A6D2I2H4"/>
<dbReference type="EMBL" id="CACVBM020000543">
    <property type="protein sequence ID" value="CAA7020373.1"/>
    <property type="molecule type" value="Genomic_DNA"/>
</dbReference>
<comment type="caution">
    <text evidence="2">The sequence shown here is derived from an EMBL/GenBank/DDBJ whole genome shotgun (WGS) entry which is preliminary data.</text>
</comment>
<feature type="domain" description="DUF7806" evidence="1">
    <location>
        <begin position="62"/>
        <end position="98"/>
    </location>
</feature>
<dbReference type="Proteomes" id="UP000467841">
    <property type="component" value="Unassembled WGS sequence"/>
</dbReference>
<sequence>MAVANIVKTSLCPVGLDKMLVDDIGDVTITFFSCFCLKESLLVSHPQCCKATDDGSSTSAGRVFQALGDHLLRMKLSTTYEGERVCITALDPSSGYFFWTIKHTFSDAYLVSV</sequence>
<gene>
    <name evidence="2" type="ORF">MERR_LOCUS7608</name>
</gene>
<dbReference type="InterPro" id="IPR056708">
    <property type="entry name" value="DUF7806"/>
</dbReference>
<evidence type="ECO:0000259" key="1">
    <source>
        <dbReference type="Pfam" id="PF25091"/>
    </source>
</evidence>
<dbReference type="InterPro" id="IPR027413">
    <property type="entry name" value="GROEL-like_equatorial_sf"/>
</dbReference>
<evidence type="ECO:0000313" key="3">
    <source>
        <dbReference type="Proteomes" id="UP000467841"/>
    </source>
</evidence>